<protein>
    <recommendedName>
        <fullName evidence="3">Phage tail protein</fullName>
    </recommendedName>
</protein>
<dbReference type="Proteomes" id="UP001272242">
    <property type="component" value="Unassembled WGS sequence"/>
</dbReference>
<keyword evidence="2" id="KW-1185">Reference proteome</keyword>
<reference evidence="2" key="1">
    <citation type="journal article" date="2023" name="Mar. Drugs">
        <title>Gemmata algarum, a Novel Planctomycete Isolated from an Algal Mat, Displays Antimicrobial Activity.</title>
        <authorList>
            <person name="Kumar G."/>
            <person name="Kallscheuer N."/>
            <person name="Kashif M."/>
            <person name="Ahamad S."/>
            <person name="Jagadeeshwari U."/>
            <person name="Pannikurungottu S."/>
            <person name="Haufschild T."/>
            <person name="Kabuu M."/>
            <person name="Sasikala C."/>
            <person name="Jogler C."/>
            <person name="Ramana C."/>
        </authorList>
    </citation>
    <scope>NUCLEOTIDE SEQUENCE [LARGE SCALE GENOMIC DNA]</scope>
    <source>
        <strain evidence="2">JC673</strain>
    </source>
</reference>
<evidence type="ECO:0000313" key="1">
    <source>
        <dbReference type="EMBL" id="MDY3558122.1"/>
    </source>
</evidence>
<proteinExistence type="predicted"/>
<evidence type="ECO:0000313" key="2">
    <source>
        <dbReference type="Proteomes" id="UP001272242"/>
    </source>
</evidence>
<sequence length="158" mass="16519">MITGFQAVLTADDGGNGGATGGTSTKFDGVTTFSLPSLEAGTFDATELAQDDGGGTPAPDPFEREHPTGLIKIGKTPCEMKYTKANYQRLVGLLKKGAAGAEYTFLLTSPDDQTAGTATKLTVTAKGFVSKVDAVKFEKGNPVSIPFEMTTRKQPTYA</sequence>
<name>A0ABU5EUJ6_9BACT</name>
<organism evidence="1 2">
    <name type="scientific">Gemmata algarum</name>
    <dbReference type="NCBI Taxonomy" id="2975278"/>
    <lineage>
        <taxon>Bacteria</taxon>
        <taxon>Pseudomonadati</taxon>
        <taxon>Planctomycetota</taxon>
        <taxon>Planctomycetia</taxon>
        <taxon>Gemmatales</taxon>
        <taxon>Gemmataceae</taxon>
        <taxon>Gemmata</taxon>
    </lineage>
</organism>
<dbReference type="RefSeq" id="WP_320685091.1">
    <property type="nucleotide sequence ID" value="NZ_JAXBLV010000013.1"/>
</dbReference>
<gene>
    <name evidence="1" type="ORF">R5W23_000843</name>
</gene>
<evidence type="ECO:0008006" key="3">
    <source>
        <dbReference type="Google" id="ProtNLM"/>
    </source>
</evidence>
<accession>A0ABU5EUJ6</accession>
<dbReference type="EMBL" id="JAXBLV010000013">
    <property type="protein sequence ID" value="MDY3558122.1"/>
    <property type="molecule type" value="Genomic_DNA"/>
</dbReference>
<dbReference type="Gene3D" id="4.10.410.40">
    <property type="match status" value="1"/>
</dbReference>
<comment type="caution">
    <text evidence="1">The sequence shown here is derived from an EMBL/GenBank/DDBJ whole genome shotgun (WGS) entry which is preliminary data.</text>
</comment>